<proteinExistence type="inferred from homology"/>
<dbReference type="CDD" id="cd01536">
    <property type="entry name" value="PBP1_ABC_sugar_binding-like"/>
    <property type="match status" value="1"/>
</dbReference>
<keyword evidence="6" id="KW-1185">Reference proteome</keyword>
<evidence type="ECO:0000313" key="6">
    <source>
        <dbReference type="Proteomes" id="UP001589609"/>
    </source>
</evidence>
<evidence type="ECO:0000256" key="1">
    <source>
        <dbReference type="ARBA" id="ARBA00004196"/>
    </source>
</evidence>
<reference evidence="5 6" key="1">
    <citation type="submission" date="2024-09" db="EMBL/GenBank/DDBJ databases">
        <authorList>
            <person name="Sun Q."/>
            <person name="Mori K."/>
        </authorList>
    </citation>
    <scope>NUCLEOTIDE SEQUENCE [LARGE SCALE GENOMIC DNA]</scope>
    <source>
        <strain evidence="5 6">JCM 11201</strain>
    </source>
</reference>
<dbReference type="EMBL" id="JBHMAF010000056">
    <property type="protein sequence ID" value="MFB9759065.1"/>
    <property type="molecule type" value="Genomic_DNA"/>
</dbReference>
<dbReference type="Gene3D" id="3.40.50.2300">
    <property type="match status" value="2"/>
</dbReference>
<accession>A0ABV5WFF1</accession>
<dbReference type="InterPro" id="IPR028082">
    <property type="entry name" value="Peripla_BP_I"/>
</dbReference>
<gene>
    <name evidence="5" type="ORF">ACFFMS_11430</name>
</gene>
<dbReference type="Proteomes" id="UP001589609">
    <property type="component" value="Unassembled WGS sequence"/>
</dbReference>
<evidence type="ECO:0000256" key="2">
    <source>
        <dbReference type="ARBA" id="ARBA00007639"/>
    </source>
</evidence>
<dbReference type="InterPro" id="IPR025997">
    <property type="entry name" value="SBP_2_dom"/>
</dbReference>
<protein>
    <submittedName>
        <fullName evidence="5">Sugar ABC transporter substrate-binding protein</fullName>
    </submittedName>
</protein>
<dbReference type="PROSITE" id="PS51257">
    <property type="entry name" value="PROKAR_LIPOPROTEIN"/>
    <property type="match status" value="1"/>
</dbReference>
<sequence length="272" mass="29683">MRKKWCILLISSLFLATVIGCIVKFRGADHRPKVVVVLQELDSQYWNIVKAGAEKGFRDFDIDGKVVAPSNKSKKDVLEYTLKRILNEHPDVLVVSPNDSPAVMSILKKFVKHKIPVLLVDTDISLEHKTSYIGTDNFELGKKAGELLASQLQPGDKVALPFVAEDLTHPVFGERIKGATFSLENAGVKVVTAQVNVSNESSAIRKVMTTILQKHPDVKGVYATTDIRAIDALDVIKEQGLKTPVIGTDGIIEMIELIGDGMLTGTGGTKPL</sequence>
<evidence type="ECO:0000313" key="5">
    <source>
        <dbReference type="EMBL" id="MFB9759065.1"/>
    </source>
</evidence>
<comment type="subcellular location">
    <subcellularLocation>
        <location evidence="1">Cell envelope</location>
    </subcellularLocation>
</comment>
<dbReference type="SUPFAM" id="SSF53822">
    <property type="entry name" value="Periplasmic binding protein-like I"/>
    <property type="match status" value="1"/>
</dbReference>
<evidence type="ECO:0000259" key="4">
    <source>
        <dbReference type="Pfam" id="PF13407"/>
    </source>
</evidence>
<name>A0ABV5WFF1_9BACI</name>
<comment type="similarity">
    <text evidence="2">Belongs to the bacterial solute-binding protein 2 family.</text>
</comment>
<comment type="caution">
    <text evidence="5">The sequence shown here is derived from an EMBL/GenBank/DDBJ whole genome shotgun (WGS) entry which is preliminary data.</text>
</comment>
<evidence type="ECO:0000256" key="3">
    <source>
        <dbReference type="ARBA" id="ARBA00022729"/>
    </source>
</evidence>
<keyword evidence="3" id="KW-0732">Signal</keyword>
<dbReference type="PANTHER" id="PTHR46847:SF1">
    <property type="entry name" value="D-ALLOSE-BINDING PERIPLASMIC PROTEIN-RELATED"/>
    <property type="match status" value="1"/>
</dbReference>
<feature type="domain" description="Periplasmic binding protein" evidence="4">
    <location>
        <begin position="34"/>
        <end position="271"/>
    </location>
</feature>
<dbReference type="RefSeq" id="WP_379949351.1">
    <property type="nucleotide sequence ID" value="NZ_JBHMAF010000056.1"/>
</dbReference>
<organism evidence="5 6">
    <name type="scientific">Ectobacillus funiculus</name>
    <dbReference type="NCBI Taxonomy" id="137993"/>
    <lineage>
        <taxon>Bacteria</taxon>
        <taxon>Bacillati</taxon>
        <taxon>Bacillota</taxon>
        <taxon>Bacilli</taxon>
        <taxon>Bacillales</taxon>
        <taxon>Bacillaceae</taxon>
        <taxon>Ectobacillus</taxon>
    </lineage>
</organism>
<dbReference type="PANTHER" id="PTHR46847">
    <property type="entry name" value="D-ALLOSE-BINDING PERIPLASMIC PROTEIN-RELATED"/>
    <property type="match status" value="1"/>
</dbReference>
<dbReference type="Pfam" id="PF13407">
    <property type="entry name" value="Peripla_BP_4"/>
    <property type="match status" value="1"/>
</dbReference>